<sequence length="101" mass="11241">AKIHPVFHISQLKPFKGVPHDQYMPLPLTTTDTSPIIAPVAILQTRSVKQGSSFIPQVLVQWENTTPAEATWENFNEMLDSFPNLNLEDKVVINGDGIAMN</sequence>
<dbReference type="Pfam" id="PF00385">
    <property type="entry name" value="Chromo"/>
    <property type="match status" value="1"/>
</dbReference>
<evidence type="ECO:0000259" key="1">
    <source>
        <dbReference type="Pfam" id="PF00385"/>
    </source>
</evidence>
<name>A0A0B2QZW7_GLYSO</name>
<feature type="non-terminal residue" evidence="2">
    <location>
        <position position="1"/>
    </location>
</feature>
<dbReference type="InterPro" id="IPR023780">
    <property type="entry name" value="Chromo_domain"/>
</dbReference>
<dbReference type="EMBL" id="KN654271">
    <property type="protein sequence ID" value="KHN25579.1"/>
    <property type="molecule type" value="Genomic_DNA"/>
</dbReference>
<organism evidence="2">
    <name type="scientific">Glycine soja</name>
    <name type="common">Wild soybean</name>
    <dbReference type="NCBI Taxonomy" id="3848"/>
    <lineage>
        <taxon>Eukaryota</taxon>
        <taxon>Viridiplantae</taxon>
        <taxon>Streptophyta</taxon>
        <taxon>Embryophyta</taxon>
        <taxon>Tracheophyta</taxon>
        <taxon>Spermatophyta</taxon>
        <taxon>Magnoliopsida</taxon>
        <taxon>eudicotyledons</taxon>
        <taxon>Gunneridae</taxon>
        <taxon>Pentapetalae</taxon>
        <taxon>rosids</taxon>
        <taxon>fabids</taxon>
        <taxon>Fabales</taxon>
        <taxon>Fabaceae</taxon>
        <taxon>Papilionoideae</taxon>
        <taxon>50 kb inversion clade</taxon>
        <taxon>NPAAA clade</taxon>
        <taxon>indigoferoid/millettioid clade</taxon>
        <taxon>Phaseoleae</taxon>
        <taxon>Glycine</taxon>
        <taxon>Glycine subgen. Soja</taxon>
    </lineage>
</organism>
<dbReference type="Proteomes" id="UP000053555">
    <property type="component" value="Unassembled WGS sequence"/>
</dbReference>
<dbReference type="InterPro" id="IPR016197">
    <property type="entry name" value="Chromo-like_dom_sf"/>
</dbReference>
<feature type="non-terminal residue" evidence="2">
    <location>
        <position position="101"/>
    </location>
</feature>
<gene>
    <name evidence="2" type="ORF">glysoja_037857</name>
</gene>
<dbReference type="AlphaFoldDB" id="A0A0B2QZW7"/>
<accession>A0A0B2QZW7</accession>
<evidence type="ECO:0000313" key="2">
    <source>
        <dbReference type="EMBL" id="KHN25579.1"/>
    </source>
</evidence>
<protein>
    <recommendedName>
        <fullName evidence="1">Chromo domain-containing protein</fullName>
    </recommendedName>
</protein>
<dbReference type="SUPFAM" id="SSF54160">
    <property type="entry name" value="Chromo domain-like"/>
    <property type="match status" value="1"/>
</dbReference>
<proteinExistence type="predicted"/>
<reference evidence="2" key="1">
    <citation type="submission" date="2014-07" db="EMBL/GenBank/DDBJ databases">
        <title>Identification of a novel salt tolerance gene in wild soybean by whole-genome sequencing.</title>
        <authorList>
            <person name="Lam H.-M."/>
            <person name="Qi X."/>
            <person name="Li M.-W."/>
            <person name="Liu X."/>
            <person name="Xie M."/>
            <person name="Ni M."/>
            <person name="Xu X."/>
        </authorList>
    </citation>
    <scope>NUCLEOTIDE SEQUENCE [LARGE SCALE GENOMIC DNA]</scope>
    <source>
        <tissue evidence="2">Root</tissue>
    </source>
</reference>
<feature type="domain" description="Chromo" evidence="1">
    <location>
        <begin position="40"/>
        <end position="84"/>
    </location>
</feature>